<evidence type="ECO:0000313" key="7">
    <source>
        <dbReference type="Proteomes" id="UP000218505"/>
    </source>
</evidence>
<protein>
    <recommendedName>
        <fullName evidence="8">ESX secretion-associated protein EspG</fullName>
    </recommendedName>
</protein>
<feature type="compositionally biased region" description="Low complexity" evidence="5">
    <location>
        <begin position="47"/>
        <end position="59"/>
    </location>
</feature>
<accession>A0A290Z463</accession>
<evidence type="ECO:0000256" key="4">
    <source>
        <dbReference type="ARBA" id="ARBA00023186"/>
    </source>
</evidence>
<dbReference type="Proteomes" id="UP000218505">
    <property type="component" value="Chromosome"/>
</dbReference>
<dbReference type="AlphaFoldDB" id="A0A290Z463"/>
<evidence type="ECO:0000256" key="5">
    <source>
        <dbReference type="SAM" id="MobiDB-lite"/>
    </source>
</evidence>
<comment type="subcellular location">
    <subcellularLocation>
        <location evidence="1">Cytoplasm</location>
    </subcellularLocation>
</comment>
<comment type="similarity">
    <text evidence="2">Belongs to the EspG family.</text>
</comment>
<sequence>MPRAPPGREAPRVARGSPGWVAPEVGAGRAVRTSSARPSTSRPPTPTTRTIGSSRRPSSVAEHDQRQKPRKATGARRPDRPQRTIRSHGGWEVLHGRVVLPAAAVYVAWQAVGLPELHRALIVELDLDDAALAGGDLRSGLAAFRDGWAALGDAGFARGREIRGDLAGALRVVAEAGRDYYAFFNAGDERTRSALVSVSGRDAVRVVVRADKHLVLEPVRPEDAVTALVSALPQAPPGRGRALTLPLDALEPGRDPAAADGSFLRRSLPSGNAHEQQVRELRKLLAEPRAGGGQLFSTGRDRTGRRVRSARPLTFFDTPSGRYLQFEVDRRGTPWMTVQPADFGAVATRLGALAAG</sequence>
<keyword evidence="7" id="KW-1185">Reference proteome</keyword>
<keyword evidence="4" id="KW-0143">Chaperone</keyword>
<dbReference type="EMBL" id="CP023445">
    <property type="protein sequence ID" value="ATE53788.1"/>
    <property type="molecule type" value="Genomic_DNA"/>
</dbReference>
<organism evidence="6 7">
    <name type="scientific">Actinosynnema pretiosum</name>
    <dbReference type="NCBI Taxonomy" id="42197"/>
    <lineage>
        <taxon>Bacteria</taxon>
        <taxon>Bacillati</taxon>
        <taxon>Actinomycetota</taxon>
        <taxon>Actinomycetes</taxon>
        <taxon>Pseudonocardiales</taxon>
        <taxon>Pseudonocardiaceae</taxon>
        <taxon>Actinosynnema</taxon>
    </lineage>
</organism>
<evidence type="ECO:0000313" key="6">
    <source>
        <dbReference type="EMBL" id="ATE53788.1"/>
    </source>
</evidence>
<proteinExistence type="inferred from homology"/>
<dbReference type="Pfam" id="PF14011">
    <property type="entry name" value="ESX-1_EspG"/>
    <property type="match status" value="1"/>
</dbReference>
<evidence type="ECO:0000256" key="1">
    <source>
        <dbReference type="ARBA" id="ARBA00004496"/>
    </source>
</evidence>
<gene>
    <name evidence="6" type="ORF">CNX65_11175</name>
</gene>
<evidence type="ECO:0008006" key="8">
    <source>
        <dbReference type="Google" id="ProtNLM"/>
    </source>
</evidence>
<evidence type="ECO:0000256" key="3">
    <source>
        <dbReference type="ARBA" id="ARBA00022490"/>
    </source>
</evidence>
<dbReference type="InterPro" id="IPR025734">
    <property type="entry name" value="EspG"/>
</dbReference>
<name>A0A290Z463_9PSEU</name>
<dbReference type="KEGG" id="apre:CNX65_11175"/>
<reference evidence="6" key="1">
    <citation type="submission" date="2017-09" db="EMBL/GenBank/DDBJ databases">
        <title>Complete Genome Sequence of ansamitocin-producing Bacterium Actinosynnema pretiosum X47.</title>
        <authorList>
            <person name="Cao G."/>
            <person name="Zong G."/>
            <person name="Zhong C."/>
            <person name="Fu J."/>
        </authorList>
    </citation>
    <scope>NUCLEOTIDE SEQUENCE [LARGE SCALE GENOMIC DNA]</scope>
    <source>
        <strain evidence="6">X47</strain>
    </source>
</reference>
<evidence type="ECO:0000256" key="2">
    <source>
        <dbReference type="ARBA" id="ARBA00006411"/>
    </source>
</evidence>
<keyword evidence="3" id="KW-0963">Cytoplasm</keyword>
<feature type="region of interest" description="Disordered" evidence="5">
    <location>
        <begin position="1"/>
        <end position="88"/>
    </location>
</feature>